<accession>A0A4U5PI78</accession>
<dbReference type="AlphaFoldDB" id="A0A4U5PI78"/>
<organism evidence="1 2">
    <name type="scientific">Steinernema carpocapsae</name>
    <name type="common">Entomopathogenic nematode</name>
    <dbReference type="NCBI Taxonomy" id="34508"/>
    <lineage>
        <taxon>Eukaryota</taxon>
        <taxon>Metazoa</taxon>
        <taxon>Ecdysozoa</taxon>
        <taxon>Nematoda</taxon>
        <taxon>Chromadorea</taxon>
        <taxon>Rhabditida</taxon>
        <taxon>Tylenchina</taxon>
        <taxon>Panagrolaimomorpha</taxon>
        <taxon>Strongyloidoidea</taxon>
        <taxon>Steinernematidae</taxon>
        <taxon>Steinernema</taxon>
    </lineage>
</organism>
<name>A0A4U5PI78_STECR</name>
<evidence type="ECO:0000313" key="2">
    <source>
        <dbReference type="Proteomes" id="UP000298663"/>
    </source>
</evidence>
<evidence type="ECO:0000313" key="1">
    <source>
        <dbReference type="EMBL" id="TKR96183.1"/>
    </source>
</evidence>
<gene>
    <name evidence="1" type="ORF">L596_010239</name>
</gene>
<proteinExistence type="predicted"/>
<reference evidence="1 2" key="1">
    <citation type="journal article" date="2015" name="Genome Biol.">
        <title>Comparative genomics of Steinernema reveals deeply conserved gene regulatory networks.</title>
        <authorList>
            <person name="Dillman A.R."/>
            <person name="Macchietto M."/>
            <person name="Porter C.F."/>
            <person name="Rogers A."/>
            <person name="Williams B."/>
            <person name="Antoshechkin I."/>
            <person name="Lee M.M."/>
            <person name="Goodwin Z."/>
            <person name="Lu X."/>
            <person name="Lewis E.E."/>
            <person name="Goodrich-Blair H."/>
            <person name="Stock S.P."/>
            <person name="Adams B.J."/>
            <person name="Sternberg P.W."/>
            <person name="Mortazavi A."/>
        </authorList>
    </citation>
    <scope>NUCLEOTIDE SEQUENCE [LARGE SCALE GENOMIC DNA]</scope>
    <source>
        <strain evidence="1 2">ALL</strain>
    </source>
</reference>
<dbReference type="EMBL" id="AZBU02000002">
    <property type="protein sequence ID" value="TKR96183.1"/>
    <property type="molecule type" value="Genomic_DNA"/>
</dbReference>
<protein>
    <submittedName>
        <fullName evidence="1">Uncharacterized protein</fullName>
    </submittedName>
</protein>
<reference evidence="1 2" key="2">
    <citation type="journal article" date="2019" name="G3 (Bethesda)">
        <title>Hybrid Assembly of the Genome of the Entomopathogenic Nematode Steinernema carpocapsae Identifies the X-Chromosome.</title>
        <authorList>
            <person name="Serra L."/>
            <person name="Macchietto M."/>
            <person name="Macias-Munoz A."/>
            <person name="McGill C.J."/>
            <person name="Rodriguez I.M."/>
            <person name="Rodriguez B."/>
            <person name="Murad R."/>
            <person name="Mortazavi A."/>
        </authorList>
    </citation>
    <scope>NUCLEOTIDE SEQUENCE [LARGE SCALE GENOMIC DNA]</scope>
    <source>
        <strain evidence="1 2">ALL</strain>
    </source>
</reference>
<dbReference type="Proteomes" id="UP000298663">
    <property type="component" value="Unassembled WGS sequence"/>
</dbReference>
<comment type="caution">
    <text evidence="1">The sequence shown here is derived from an EMBL/GenBank/DDBJ whole genome shotgun (WGS) entry which is preliminary data.</text>
</comment>
<keyword evidence="2" id="KW-1185">Reference proteome</keyword>
<sequence>MPSSGRKNPDLVPANAFHSSFPIGFHHRLTCLHSIIYCKSNIENLVGGCREGGRSALPVHFPPLLLPLNESNTFSEI</sequence>